<dbReference type="GeneID" id="107459476"/>
<proteinExistence type="predicted"/>
<dbReference type="Pfam" id="PF03372">
    <property type="entry name" value="Exo_endo_phos"/>
    <property type="match status" value="1"/>
</dbReference>
<dbReference type="KEGG" id="adu:107459476"/>
<dbReference type="RefSeq" id="XP_015933190.1">
    <property type="nucleotide sequence ID" value="XM_016077704.1"/>
</dbReference>
<protein>
    <submittedName>
        <fullName evidence="3">Uncharacterized protein LOC107459476</fullName>
    </submittedName>
</protein>
<feature type="domain" description="Endonuclease/exonuclease/phosphatase" evidence="1">
    <location>
        <begin position="5"/>
        <end position="214"/>
    </location>
</feature>
<dbReference type="PANTHER" id="PTHR33710">
    <property type="entry name" value="BNAC02G09200D PROTEIN"/>
    <property type="match status" value="1"/>
</dbReference>
<reference evidence="3" key="2">
    <citation type="submission" date="2025-08" db="UniProtKB">
        <authorList>
            <consortium name="RefSeq"/>
        </authorList>
    </citation>
    <scope>IDENTIFICATION</scope>
    <source>
        <tissue evidence="3">Whole plant</tissue>
    </source>
</reference>
<dbReference type="SUPFAM" id="SSF56219">
    <property type="entry name" value="DNase I-like"/>
    <property type="match status" value="1"/>
</dbReference>
<keyword evidence="2" id="KW-1185">Reference proteome</keyword>
<evidence type="ECO:0000313" key="2">
    <source>
        <dbReference type="Proteomes" id="UP000515211"/>
    </source>
</evidence>
<dbReference type="GO" id="GO:0003824">
    <property type="term" value="F:catalytic activity"/>
    <property type="evidence" value="ECO:0007669"/>
    <property type="project" value="InterPro"/>
</dbReference>
<dbReference type="Proteomes" id="UP000515211">
    <property type="component" value="Chromosome 7"/>
</dbReference>
<gene>
    <name evidence="3" type="primary">LOC107459476</name>
</gene>
<accession>A0A6P4BNT0</accession>
<evidence type="ECO:0000259" key="1">
    <source>
        <dbReference type="Pfam" id="PF03372"/>
    </source>
</evidence>
<name>A0A6P4BNT0_ARADU</name>
<dbReference type="InterPro" id="IPR005135">
    <property type="entry name" value="Endo/exonuclease/phosphatase"/>
</dbReference>
<organism evidence="2 3">
    <name type="scientific">Arachis duranensis</name>
    <name type="common">Wild peanut</name>
    <dbReference type="NCBI Taxonomy" id="130453"/>
    <lineage>
        <taxon>Eukaryota</taxon>
        <taxon>Viridiplantae</taxon>
        <taxon>Streptophyta</taxon>
        <taxon>Embryophyta</taxon>
        <taxon>Tracheophyta</taxon>
        <taxon>Spermatophyta</taxon>
        <taxon>Magnoliopsida</taxon>
        <taxon>eudicotyledons</taxon>
        <taxon>Gunneridae</taxon>
        <taxon>Pentapetalae</taxon>
        <taxon>rosids</taxon>
        <taxon>fabids</taxon>
        <taxon>Fabales</taxon>
        <taxon>Fabaceae</taxon>
        <taxon>Papilionoideae</taxon>
        <taxon>50 kb inversion clade</taxon>
        <taxon>dalbergioids sensu lato</taxon>
        <taxon>Dalbergieae</taxon>
        <taxon>Pterocarpus clade</taxon>
        <taxon>Arachis</taxon>
    </lineage>
</organism>
<reference evidence="2" key="1">
    <citation type="journal article" date="2016" name="Nat. Genet.">
        <title>The genome sequences of Arachis duranensis and Arachis ipaensis, the diploid ancestors of cultivated peanut.</title>
        <authorList>
            <person name="Bertioli D.J."/>
            <person name="Cannon S.B."/>
            <person name="Froenicke L."/>
            <person name="Huang G."/>
            <person name="Farmer A.D."/>
            <person name="Cannon E.K."/>
            <person name="Liu X."/>
            <person name="Gao D."/>
            <person name="Clevenger J."/>
            <person name="Dash S."/>
            <person name="Ren L."/>
            <person name="Moretzsohn M.C."/>
            <person name="Shirasawa K."/>
            <person name="Huang W."/>
            <person name="Vidigal B."/>
            <person name="Abernathy B."/>
            <person name="Chu Y."/>
            <person name="Niederhuth C.E."/>
            <person name="Umale P."/>
            <person name="Araujo A.C."/>
            <person name="Kozik A."/>
            <person name="Kim K.D."/>
            <person name="Burow M.D."/>
            <person name="Varshney R.K."/>
            <person name="Wang X."/>
            <person name="Zhang X."/>
            <person name="Barkley N."/>
            <person name="Guimaraes P.M."/>
            <person name="Isobe S."/>
            <person name="Guo B."/>
            <person name="Liao B."/>
            <person name="Stalker H.T."/>
            <person name="Schmitz R.J."/>
            <person name="Scheffler B.E."/>
            <person name="Leal-Bertioli S.C."/>
            <person name="Xun X."/>
            <person name="Jackson S.A."/>
            <person name="Michelmore R."/>
            <person name="Ozias-Akins P."/>
        </authorList>
    </citation>
    <scope>NUCLEOTIDE SEQUENCE [LARGE SCALE GENOMIC DNA]</scope>
    <source>
        <strain evidence="2">cv. V14167</strain>
    </source>
</reference>
<sequence length="354" mass="42032">MIILAWNIRGVANAATIRTLKEIRKQKKPDIVLLFETRCSENKAQEVIKSIGFQFYIVEEAMGFSGGIWVLWDNPHFKIWPIELYYQYIHLELANTGARKWTLTAVYASLQERNRKEFFDKIQKYADEIQDPWMLMGDFNEIAEVGEKKGGTRIDDHACQKFREWINNCKLIDLGFVGSKYTWKGGQRKGLDRVFKRLDRALANAEWRTEFGDARVEILSRVHSDHHPLLAVLRPNQIDRGEKPFCFEAMWATHPEFSEFIQRSWNQNNHFYQNLKTLTQKLKVWNKEIFGHILKKKRRILNRLEGIQRNDAYGRNSFLQRLEKELLADLEEILNQEEIMWMQKSRQQFFVDGE</sequence>
<dbReference type="AlphaFoldDB" id="A0A6P4BNT0"/>
<dbReference type="InterPro" id="IPR036691">
    <property type="entry name" value="Endo/exonu/phosph_ase_sf"/>
</dbReference>
<dbReference type="Gene3D" id="3.60.10.10">
    <property type="entry name" value="Endonuclease/exonuclease/phosphatase"/>
    <property type="match status" value="1"/>
</dbReference>
<dbReference type="PANTHER" id="PTHR33710:SF77">
    <property type="entry name" value="DNASE I-LIKE SUPERFAMILY PROTEIN"/>
    <property type="match status" value="1"/>
</dbReference>
<evidence type="ECO:0000313" key="3">
    <source>
        <dbReference type="RefSeq" id="XP_015933190.1"/>
    </source>
</evidence>